<dbReference type="Proteomes" id="UP000532311">
    <property type="component" value="Unassembled WGS sequence"/>
</dbReference>
<sequence>MDPSEDLDLYFNEVQDLIRLRDFHKLSSKFLVELALFDCATVTRTVTSSGFPRGVIEVARQEKKELKKRKKRKRFDAAAQRIRQNEAWIVYGAQLSAMVAAAYAKDLLCRIAPNRLEVEKKIDDILSGLQEAAEEQRDIGKKDATYEWYKDRVEERVEDTCLWFLKHEHFQRWLKQDSGPLLVTADSGSGKSVLAKYQIDHGLRRSATICYFFFQDQDQNTVGQVLCALLHQLFSQKPSLIEHAMPQFRKDGQCLVNSTESLWKSIHDLDLEDDEDFKTRFISWFGLFVSIHQGNIYFIHQTARQLLLADLATPTTVPSEMHRHRSISIRQAHTVLAELCVSYLNFFNSDVSLPTDDNGKAGHPVDSHAFIDYSAENWGDHFHEASIIDDATIVPSAAKICNPDSKSYSTWFGIYRNATGMNGTIAEHFTDLMVASHFGWNAVVKQVLENGADVEAKDKRGRTPLVRAIEGQHVAIVKRLLEAGTKVDYHYKLVSESDQCGVDDNGDDD</sequence>
<reference evidence="4 5" key="1">
    <citation type="submission" date="2020-05" db="EMBL/GenBank/DDBJ databases">
        <title>Identification and distribution of gene clusters putatively required for synthesis of sphingolipid metabolism inhibitors in phylogenetically diverse species of the filamentous fungus Fusarium.</title>
        <authorList>
            <person name="Kim H.-S."/>
            <person name="Busman M."/>
            <person name="Brown D.W."/>
            <person name="Divon H."/>
            <person name="Uhlig S."/>
            <person name="Proctor R.H."/>
        </authorList>
    </citation>
    <scope>NUCLEOTIDE SEQUENCE [LARGE SCALE GENOMIC DNA]</scope>
    <source>
        <strain evidence="4 5">NRRL 26131</strain>
    </source>
</reference>
<dbReference type="Pfam" id="PF24883">
    <property type="entry name" value="NPHP3_N"/>
    <property type="match status" value="1"/>
</dbReference>
<keyword evidence="5" id="KW-1185">Reference proteome</keyword>
<feature type="repeat" description="ANK" evidence="2">
    <location>
        <begin position="427"/>
        <end position="459"/>
    </location>
</feature>
<feature type="repeat" description="ANK" evidence="2">
    <location>
        <begin position="460"/>
        <end position="492"/>
    </location>
</feature>
<dbReference type="SMART" id="SM00248">
    <property type="entry name" value="ANK"/>
    <property type="match status" value="2"/>
</dbReference>
<keyword evidence="2" id="KW-0040">ANK repeat</keyword>
<comment type="caution">
    <text evidence="4">The sequence shown here is derived from an EMBL/GenBank/DDBJ whole genome shotgun (WGS) entry which is preliminary data.</text>
</comment>
<dbReference type="AlphaFoldDB" id="A0A8H6D5H0"/>
<name>A0A8H6D5H0_9HYPO</name>
<accession>A0A8H6D5H0</accession>
<dbReference type="InterPro" id="IPR056884">
    <property type="entry name" value="NPHP3-like_N"/>
</dbReference>
<evidence type="ECO:0000256" key="2">
    <source>
        <dbReference type="PROSITE-ProRule" id="PRU00023"/>
    </source>
</evidence>
<evidence type="ECO:0000259" key="3">
    <source>
        <dbReference type="Pfam" id="PF24883"/>
    </source>
</evidence>
<dbReference type="InterPro" id="IPR002110">
    <property type="entry name" value="Ankyrin_rpt"/>
</dbReference>
<dbReference type="Pfam" id="PF12796">
    <property type="entry name" value="Ank_2"/>
    <property type="match status" value="1"/>
</dbReference>
<evidence type="ECO:0000256" key="1">
    <source>
        <dbReference type="ARBA" id="ARBA00022737"/>
    </source>
</evidence>
<protein>
    <submittedName>
        <fullName evidence="4">Ankyrin repeat domain-containing protein</fullName>
    </submittedName>
</protein>
<dbReference type="EMBL" id="JAAQPF010000380">
    <property type="protein sequence ID" value="KAF5704085.1"/>
    <property type="molecule type" value="Genomic_DNA"/>
</dbReference>
<evidence type="ECO:0000313" key="4">
    <source>
        <dbReference type="EMBL" id="KAF5704085.1"/>
    </source>
</evidence>
<feature type="domain" description="Nephrocystin 3-like N-terminal" evidence="3">
    <location>
        <begin position="159"/>
        <end position="272"/>
    </location>
</feature>
<organism evidence="4 5">
    <name type="scientific">Fusarium globosum</name>
    <dbReference type="NCBI Taxonomy" id="78864"/>
    <lineage>
        <taxon>Eukaryota</taxon>
        <taxon>Fungi</taxon>
        <taxon>Dikarya</taxon>
        <taxon>Ascomycota</taxon>
        <taxon>Pezizomycotina</taxon>
        <taxon>Sordariomycetes</taxon>
        <taxon>Hypocreomycetidae</taxon>
        <taxon>Hypocreales</taxon>
        <taxon>Nectriaceae</taxon>
        <taxon>Fusarium</taxon>
        <taxon>Fusarium fujikuroi species complex</taxon>
    </lineage>
</organism>
<dbReference type="PANTHER" id="PTHR10039">
    <property type="entry name" value="AMELOGENIN"/>
    <property type="match status" value="1"/>
</dbReference>
<dbReference type="SUPFAM" id="SSF48403">
    <property type="entry name" value="Ankyrin repeat"/>
    <property type="match status" value="1"/>
</dbReference>
<dbReference type="PROSITE" id="PS50297">
    <property type="entry name" value="ANK_REP_REGION"/>
    <property type="match status" value="1"/>
</dbReference>
<keyword evidence="1" id="KW-0677">Repeat</keyword>
<gene>
    <name evidence="4" type="ORF">FGLOB1_8701</name>
</gene>
<evidence type="ECO:0000313" key="5">
    <source>
        <dbReference type="Proteomes" id="UP000532311"/>
    </source>
</evidence>
<dbReference type="Gene3D" id="1.25.40.20">
    <property type="entry name" value="Ankyrin repeat-containing domain"/>
    <property type="match status" value="1"/>
</dbReference>
<dbReference type="PROSITE" id="PS50088">
    <property type="entry name" value="ANK_REPEAT"/>
    <property type="match status" value="2"/>
</dbReference>
<proteinExistence type="predicted"/>
<dbReference type="InterPro" id="IPR036770">
    <property type="entry name" value="Ankyrin_rpt-contain_sf"/>
</dbReference>